<organism evidence="2 3">
    <name type="scientific">Hypocrea virens (strain Gv29-8 / FGSC 10586)</name>
    <name type="common">Gliocladium virens</name>
    <name type="synonym">Trichoderma virens</name>
    <dbReference type="NCBI Taxonomy" id="413071"/>
    <lineage>
        <taxon>Eukaryota</taxon>
        <taxon>Fungi</taxon>
        <taxon>Dikarya</taxon>
        <taxon>Ascomycota</taxon>
        <taxon>Pezizomycotina</taxon>
        <taxon>Sordariomycetes</taxon>
        <taxon>Hypocreomycetidae</taxon>
        <taxon>Hypocreales</taxon>
        <taxon>Hypocreaceae</taxon>
        <taxon>Trichoderma</taxon>
    </lineage>
</organism>
<evidence type="ECO:0000313" key="2">
    <source>
        <dbReference type="EMBL" id="EHK25617.1"/>
    </source>
</evidence>
<proteinExistence type="predicted"/>
<dbReference type="VEuPathDB" id="FungiDB:TRIVIDRAFT_62286"/>
<dbReference type="InParanoid" id="G9MJF4"/>
<dbReference type="GeneID" id="25796326"/>
<dbReference type="STRING" id="413071.G9MJF4"/>
<dbReference type="OMA" id="MANECRP"/>
<reference evidence="2 3" key="1">
    <citation type="journal article" date="2011" name="Genome Biol.">
        <title>Comparative genome sequence analysis underscores mycoparasitism as the ancestral life style of Trichoderma.</title>
        <authorList>
            <person name="Kubicek C.P."/>
            <person name="Herrera-Estrella A."/>
            <person name="Seidl-Seiboth V."/>
            <person name="Martinez D.A."/>
            <person name="Druzhinina I.S."/>
            <person name="Thon M."/>
            <person name="Zeilinger S."/>
            <person name="Casas-Flores S."/>
            <person name="Horwitz B.A."/>
            <person name="Mukherjee P.K."/>
            <person name="Mukherjee M."/>
            <person name="Kredics L."/>
            <person name="Alcaraz L.D."/>
            <person name="Aerts A."/>
            <person name="Antal Z."/>
            <person name="Atanasova L."/>
            <person name="Cervantes-Badillo M.G."/>
            <person name="Challacombe J."/>
            <person name="Chertkov O."/>
            <person name="McCluskey K."/>
            <person name="Coulpier F."/>
            <person name="Deshpande N."/>
            <person name="von Doehren H."/>
            <person name="Ebbole D.J."/>
            <person name="Esquivel-Naranjo E.U."/>
            <person name="Fekete E."/>
            <person name="Flipphi M."/>
            <person name="Glaser F."/>
            <person name="Gomez-Rodriguez E.Y."/>
            <person name="Gruber S."/>
            <person name="Han C."/>
            <person name="Henrissat B."/>
            <person name="Hermosa R."/>
            <person name="Hernandez-Onate M."/>
            <person name="Karaffa L."/>
            <person name="Kosti I."/>
            <person name="Le Crom S."/>
            <person name="Lindquist E."/>
            <person name="Lucas S."/>
            <person name="Luebeck M."/>
            <person name="Luebeck P.S."/>
            <person name="Margeot A."/>
            <person name="Metz B."/>
            <person name="Misra M."/>
            <person name="Nevalainen H."/>
            <person name="Omann M."/>
            <person name="Packer N."/>
            <person name="Perrone G."/>
            <person name="Uresti-Rivera E.E."/>
            <person name="Salamov A."/>
            <person name="Schmoll M."/>
            <person name="Seiboth B."/>
            <person name="Shapiro H."/>
            <person name="Sukno S."/>
            <person name="Tamayo-Ramos J.A."/>
            <person name="Tisch D."/>
            <person name="Wiest A."/>
            <person name="Wilkinson H.H."/>
            <person name="Zhang M."/>
            <person name="Coutinho P.M."/>
            <person name="Kenerley C.M."/>
            <person name="Monte E."/>
            <person name="Baker S.E."/>
            <person name="Grigoriev I.V."/>
        </authorList>
    </citation>
    <scope>NUCLEOTIDE SEQUENCE [LARGE SCALE GENOMIC DNA]</scope>
    <source>
        <strain evidence="3">Gv29-8 / FGSC 10586</strain>
    </source>
</reference>
<dbReference type="EMBL" id="ABDF02000003">
    <property type="protein sequence ID" value="EHK25617.1"/>
    <property type="molecule type" value="Genomic_DNA"/>
</dbReference>
<dbReference type="PANTHER" id="PTHR24361:SF785">
    <property type="entry name" value="DUAL SPECIFICITY MITOGEN-ACTIVATED PROTEIN KINASE KINASE 1"/>
    <property type="match status" value="1"/>
</dbReference>
<keyword evidence="3" id="KW-1185">Reference proteome</keyword>
<gene>
    <name evidence="2" type="ORF">TRIVIDRAFT_62286</name>
</gene>
<dbReference type="GO" id="GO:0005737">
    <property type="term" value="C:cytoplasm"/>
    <property type="evidence" value="ECO:0007669"/>
    <property type="project" value="TreeGrafter"/>
</dbReference>
<comment type="caution">
    <text evidence="2">The sequence shown here is derived from an EMBL/GenBank/DDBJ whole genome shotgun (WGS) entry which is preliminary data.</text>
</comment>
<dbReference type="Gene3D" id="3.30.200.20">
    <property type="entry name" value="Phosphorylase Kinase, domain 1"/>
    <property type="match status" value="1"/>
</dbReference>
<dbReference type="GO" id="GO:0005524">
    <property type="term" value="F:ATP binding"/>
    <property type="evidence" value="ECO:0007669"/>
    <property type="project" value="InterPro"/>
</dbReference>
<dbReference type="eggNOG" id="KOG0583">
    <property type="taxonomic scope" value="Eukaryota"/>
</dbReference>
<dbReference type="InterPro" id="IPR000719">
    <property type="entry name" value="Prot_kinase_dom"/>
</dbReference>
<dbReference type="HOGENOM" id="CLU_534246_0_0_1"/>
<sequence>MATTIVDEWTLPLLMESFMGIKFIGTGPHGRVYTAYDRRIDNSVAIKRLEVSTPAQGERLKREVAAIKKARHRNIVPIFYALVRPKIALLVTAPKPANLHSILPLRYEMRVKISTFYCLTIQMLSALTYLQEEGMSHGNVKPTNILVETSGPSFHFQLTDFELSHPATKSDIPNNSFIYKAPETYTDTYPLTVKKDVWSLFVTLAIACGCLSEAELSRRGPASVAWAIVEAGVQMSELEPMAQQNPTLRASASVMFHQLRPKERVGSRGEIGYPEVSPEFVGLYGSGRLEKDAIPFGPRADMRSLTGLLGVEMGLGLGLPSLTAAVPEHVPEQYQFLPSGLGLFDVPTSATIEVPNQGMPPSSHNGQLQPQSDYEQYQLELNQYDPIDQRCLASCCNSNIPRSSSWTSPSQPLSPHAPSFVPVSPPLAPTTPQPLRELTPTEAWDRWGVYKVETTLTVTEYLRPYPMACDSQDDQYMDDGDFEDYEWEDDEDGDFVPRFPWQLPPLSLLL</sequence>
<dbReference type="Proteomes" id="UP000007115">
    <property type="component" value="Unassembled WGS sequence"/>
</dbReference>
<dbReference type="InterPro" id="IPR011009">
    <property type="entry name" value="Kinase-like_dom_sf"/>
</dbReference>
<dbReference type="OrthoDB" id="4062651at2759"/>
<evidence type="ECO:0000259" key="1">
    <source>
        <dbReference type="PROSITE" id="PS50011"/>
    </source>
</evidence>
<dbReference type="InterPro" id="IPR053235">
    <property type="entry name" value="Ser_Thr_kinase"/>
</dbReference>
<dbReference type="PANTHER" id="PTHR24361">
    <property type="entry name" value="MITOGEN-ACTIVATED KINASE KINASE KINASE"/>
    <property type="match status" value="1"/>
</dbReference>
<dbReference type="Gene3D" id="1.10.510.10">
    <property type="entry name" value="Transferase(Phosphotransferase) domain 1"/>
    <property type="match status" value="1"/>
</dbReference>
<dbReference type="SUPFAM" id="SSF56112">
    <property type="entry name" value="Protein kinase-like (PK-like)"/>
    <property type="match status" value="1"/>
</dbReference>
<accession>G9MJF4</accession>
<evidence type="ECO:0000313" key="3">
    <source>
        <dbReference type="Proteomes" id="UP000007115"/>
    </source>
</evidence>
<protein>
    <recommendedName>
        <fullName evidence="1">Protein kinase domain-containing protein</fullName>
    </recommendedName>
</protein>
<dbReference type="CDD" id="cd00180">
    <property type="entry name" value="PKc"/>
    <property type="match status" value="1"/>
</dbReference>
<dbReference type="PROSITE" id="PS50011">
    <property type="entry name" value="PROTEIN_KINASE_DOM"/>
    <property type="match status" value="1"/>
</dbReference>
<dbReference type="RefSeq" id="XP_013959821.1">
    <property type="nucleotide sequence ID" value="XM_014104346.1"/>
</dbReference>
<dbReference type="AlphaFoldDB" id="G9MJF4"/>
<feature type="domain" description="Protein kinase" evidence="1">
    <location>
        <begin position="18"/>
        <end position="276"/>
    </location>
</feature>
<dbReference type="GO" id="GO:0004674">
    <property type="term" value="F:protein serine/threonine kinase activity"/>
    <property type="evidence" value="ECO:0007669"/>
    <property type="project" value="TreeGrafter"/>
</dbReference>
<name>G9MJF4_HYPVG</name>
<dbReference type="Pfam" id="PF00069">
    <property type="entry name" value="Pkinase"/>
    <property type="match status" value="1"/>
</dbReference>